<evidence type="ECO:0000259" key="20">
    <source>
        <dbReference type="PROSITE" id="PS50125"/>
    </source>
</evidence>
<dbReference type="GO" id="GO:0005524">
    <property type="term" value="F:ATP binding"/>
    <property type="evidence" value="ECO:0007669"/>
    <property type="project" value="InterPro"/>
</dbReference>
<comment type="subcellular location">
    <subcellularLocation>
        <location evidence="2">Photoreceptor outer segment membrane</location>
        <topology evidence="2">Single-pass type I membrane protein</topology>
    </subcellularLocation>
</comment>
<dbReference type="AlphaFoldDB" id="A0A6P8FWP4"/>
<feature type="domain" description="Guanylate cyclase" evidence="20">
    <location>
        <begin position="891"/>
        <end position="1021"/>
    </location>
</feature>
<dbReference type="GO" id="GO:0035556">
    <property type="term" value="P:intracellular signal transduction"/>
    <property type="evidence" value="ECO:0007669"/>
    <property type="project" value="InterPro"/>
</dbReference>
<feature type="domain" description="Protein kinase" evidence="19">
    <location>
        <begin position="557"/>
        <end position="819"/>
    </location>
</feature>
<evidence type="ECO:0000256" key="10">
    <source>
        <dbReference type="ARBA" id="ARBA00023239"/>
    </source>
</evidence>
<keyword evidence="9" id="KW-1015">Disulfide bond</keyword>
<evidence type="ECO:0000256" key="18">
    <source>
        <dbReference type="SAM" id="SignalP"/>
    </source>
</evidence>
<evidence type="ECO:0000256" key="12">
    <source>
        <dbReference type="ARBA" id="ARBA00023293"/>
    </source>
</evidence>
<evidence type="ECO:0000256" key="9">
    <source>
        <dbReference type="ARBA" id="ARBA00023157"/>
    </source>
</evidence>
<dbReference type="InterPro" id="IPR001828">
    <property type="entry name" value="ANF_lig-bd_rcpt"/>
</dbReference>
<dbReference type="InterPro" id="IPR001054">
    <property type="entry name" value="A/G_cyclase"/>
</dbReference>
<dbReference type="PANTHER" id="PTHR11920">
    <property type="entry name" value="GUANYLYL CYCLASE"/>
    <property type="match status" value="1"/>
</dbReference>
<dbReference type="CDD" id="cd14043">
    <property type="entry name" value="PK_GC-2D"/>
    <property type="match status" value="1"/>
</dbReference>
<comment type="catalytic activity">
    <reaction evidence="1 14">
        <text>GTP = 3',5'-cyclic GMP + diphosphate</text>
        <dbReference type="Rhea" id="RHEA:13665"/>
        <dbReference type="ChEBI" id="CHEBI:33019"/>
        <dbReference type="ChEBI" id="CHEBI:37565"/>
        <dbReference type="ChEBI" id="CHEBI:57746"/>
        <dbReference type="EC" id="4.6.1.2"/>
    </reaction>
</comment>
<comment type="similarity">
    <text evidence="13">Belongs to the adenylyl cyclase class-4/guanylyl cyclase family.</text>
</comment>
<evidence type="ECO:0000256" key="17">
    <source>
        <dbReference type="SAM" id="Phobius"/>
    </source>
</evidence>
<dbReference type="Pfam" id="PF07701">
    <property type="entry name" value="HNOBA"/>
    <property type="match status" value="1"/>
</dbReference>
<dbReference type="SUPFAM" id="SSF56112">
    <property type="entry name" value="Protein kinase-like (PK-like)"/>
    <property type="match status" value="1"/>
</dbReference>
<evidence type="ECO:0000256" key="14">
    <source>
        <dbReference type="RuleBase" id="RU003431"/>
    </source>
</evidence>
<dbReference type="KEGG" id="char:105902379"/>
<feature type="transmembrane region" description="Helical" evidence="17">
    <location>
        <begin position="613"/>
        <end position="632"/>
    </location>
</feature>
<dbReference type="Gene3D" id="6.10.250.780">
    <property type="match status" value="1"/>
</dbReference>
<dbReference type="InterPro" id="IPR028082">
    <property type="entry name" value="Peripla_BP_I"/>
</dbReference>
<feature type="chain" id="PRO_5028461980" description="Guanylate cyclase" evidence="18">
    <location>
        <begin position="22"/>
        <end position="1114"/>
    </location>
</feature>
<evidence type="ECO:0000256" key="3">
    <source>
        <dbReference type="ARBA" id="ARBA00012202"/>
    </source>
</evidence>
<dbReference type="SUPFAM" id="SSF53822">
    <property type="entry name" value="Periplasmic binding protein-like I"/>
    <property type="match status" value="1"/>
</dbReference>
<feature type="compositionally biased region" description="Polar residues" evidence="16">
    <location>
        <begin position="551"/>
        <end position="561"/>
    </location>
</feature>
<dbReference type="InterPro" id="IPR029787">
    <property type="entry name" value="Nucleotide_cyclase"/>
</dbReference>
<dbReference type="FunFam" id="3.40.50.2300:FF:000114">
    <property type="entry name" value="Guanylate cyclase"/>
    <property type="match status" value="1"/>
</dbReference>
<dbReference type="Pfam" id="PF01094">
    <property type="entry name" value="ANF_receptor"/>
    <property type="match status" value="1"/>
</dbReference>
<keyword evidence="15" id="KW-0175">Coiled coil</keyword>
<feature type="region of interest" description="Disordered" evidence="16">
    <location>
        <begin position="537"/>
        <end position="561"/>
    </location>
</feature>
<dbReference type="GO" id="GO:0004383">
    <property type="term" value="F:guanylate cyclase activity"/>
    <property type="evidence" value="ECO:0007669"/>
    <property type="project" value="UniProtKB-EC"/>
</dbReference>
<gene>
    <name evidence="22" type="primary">LOC105902379</name>
</gene>
<dbReference type="FunFam" id="1.10.510.10:FF:000404">
    <property type="entry name" value="Guanylate cyclase"/>
    <property type="match status" value="1"/>
</dbReference>
<evidence type="ECO:0000256" key="1">
    <source>
        <dbReference type="ARBA" id="ARBA00001436"/>
    </source>
</evidence>
<evidence type="ECO:0000256" key="6">
    <source>
        <dbReference type="ARBA" id="ARBA00022741"/>
    </source>
</evidence>
<evidence type="ECO:0000256" key="4">
    <source>
        <dbReference type="ARBA" id="ARBA00022692"/>
    </source>
</evidence>
<proteinExistence type="inferred from homology"/>
<feature type="signal peptide" evidence="18">
    <location>
        <begin position="1"/>
        <end position="21"/>
    </location>
</feature>
<keyword evidence="8 17" id="KW-0472">Membrane</keyword>
<dbReference type="GeneID" id="105902379"/>
<dbReference type="GO" id="GO:0004672">
    <property type="term" value="F:protein kinase activity"/>
    <property type="evidence" value="ECO:0007669"/>
    <property type="project" value="InterPro"/>
</dbReference>
<keyword evidence="5 18" id="KW-0732">Signal</keyword>
<dbReference type="PANTHER" id="PTHR11920:SF349">
    <property type="entry name" value="RETINAL GUANYLYL CYCLASE 2"/>
    <property type="match status" value="1"/>
</dbReference>
<accession>A0A6P8FWP4</accession>
<dbReference type="Gene3D" id="3.30.70.1230">
    <property type="entry name" value="Nucleotide cyclase"/>
    <property type="match status" value="1"/>
</dbReference>
<keyword evidence="21" id="KW-1185">Reference proteome</keyword>
<dbReference type="Pfam" id="PF00211">
    <property type="entry name" value="Guanylate_cyc"/>
    <property type="match status" value="1"/>
</dbReference>
<dbReference type="InterPro" id="IPR011645">
    <property type="entry name" value="HNOB_dom_associated"/>
</dbReference>
<dbReference type="OrthoDB" id="1890790at2759"/>
<dbReference type="PROSITE" id="PS50125">
    <property type="entry name" value="GUANYLATE_CYCLASE_2"/>
    <property type="match status" value="1"/>
</dbReference>
<dbReference type="RefSeq" id="XP_031427800.1">
    <property type="nucleotide sequence ID" value="XM_031571940.2"/>
</dbReference>
<dbReference type="SMART" id="SM00044">
    <property type="entry name" value="CYCc"/>
    <property type="match status" value="1"/>
</dbReference>
<dbReference type="InterPro" id="IPR001245">
    <property type="entry name" value="Ser-Thr/Tyr_kinase_cat_dom"/>
</dbReference>
<dbReference type="Gene3D" id="1.10.510.10">
    <property type="entry name" value="Transferase(Phosphotransferase) domain 1"/>
    <property type="match status" value="1"/>
</dbReference>
<dbReference type="InterPro" id="IPR050401">
    <property type="entry name" value="Cyclic_nucleotide_synthase"/>
</dbReference>
<keyword evidence="12 14" id="KW-0141">cGMP biosynthesis</keyword>
<dbReference type="Proteomes" id="UP000515152">
    <property type="component" value="Chromosome 8"/>
</dbReference>
<dbReference type="PROSITE" id="PS50011">
    <property type="entry name" value="PROTEIN_KINASE_DOM"/>
    <property type="match status" value="1"/>
</dbReference>
<dbReference type="CDD" id="cd06371">
    <property type="entry name" value="PBP1_sensory_GC_DEF-like"/>
    <property type="match status" value="1"/>
</dbReference>
<dbReference type="InterPro" id="IPR000719">
    <property type="entry name" value="Prot_kinase_dom"/>
</dbReference>
<dbReference type="CDD" id="cd07302">
    <property type="entry name" value="CHD"/>
    <property type="match status" value="1"/>
</dbReference>
<evidence type="ECO:0000259" key="19">
    <source>
        <dbReference type="PROSITE" id="PS50011"/>
    </source>
</evidence>
<keyword evidence="10 13" id="KW-0456">Lyase</keyword>
<keyword evidence="4 17" id="KW-0812">Transmembrane</keyword>
<evidence type="ECO:0000313" key="22">
    <source>
        <dbReference type="RefSeq" id="XP_031427800.1"/>
    </source>
</evidence>
<dbReference type="FunFam" id="3.30.70.1230:FF:000013">
    <property type="entry name" value="Guanylate cyclase"/>
    <property type="match status" value="1"/>
</dbReference>
<evidence type="ECO:0000256" key="5">
    <source>
        <dbReference type="ARBA" id="ARBA00022729"/>
    </source>
</evidence>
<organism evidence="21 22">
    <name type="scientific">Clupea harengus</name>
    <name type="common">Atlantic herring</name>
    <dbReference type="NCBI Taxonomy" id="7950"/>
    <lineage>
        <taxon>Eukaryota</taxon>
        <taxon>Metazoa</taxon>
        <taxon>Chordata</taxon>
        <taxon>Craniata</taxon>
        <taxon>Vertebrata</taxon>
        <taxon>Euteleostomi</taxon>
        <taxon>Actinopterygii</taxon>
        <taxon>Neopterygii</taxon>
        <taxon>Teleostei</taxon>
        <taxon>Clupei</taxon>
        <taxon>Clupeiformes</taxon>
        <taxon>Clupeoidei</taxon>
        <taxon>Clupeidae</taxon>
        <taxon>Clupea</taxon>
    </lineage>
</organism>
<evidence type="ECO:0000256" key="11">
    <source>
        <dbReference type="ARBA" id="ARBA00023273"/>
    </source>
</evidence>
<evidence type="ECO:0000313" key="21">
    <source>
        <dbReference type="Proteomes" id="UP000515152"/>
    </source>
</evidence>
<sequence>MRGQLSLLLVLLPRWTLTAHGLLPAGLKEPLALPFPPRGAWLLCFLLAALSLPCAAPPPPAVFRVGVLGPWACDPIFAKARPRAAAHLAVRRINTDPSLRLGTTFDYVILEEDCNTSMALNGFLGLYTRATALVGPVNSGYCDTASLIAKSWNKAMFSWACVNYELDSTKRHPTFARTVPSPIQVLLALAHHFRWANMAIIASADDVWTDTASKVADALRSNGIPVRTVLSTGNHPSSIRHTLAKIRKMHEIRMVILCMHSVLIGGDTQRLLLETAVDMHLADGSLVFVPYDTILYSLPYRGVKYPPLHKNSKLRRAYDAVLTVTMESVDNSFQQAFEEAVRSNELPVNTQPHQVSPLFGTIYSSILFIANAMQNVRDSKAWLSGTSLARHSKNMAFYGFSQHVRTNHSGHSFLDYVVLDTDGLTWELWPTHQVDLEADMVRFLGRPIHFPGGAQPKEDSNCWFTRGLLCSRGVDPFLLLTGFASTLLSILLCIAFSYCIRRRISQIRLLRGPDKILLTLNDVTFINPSLSNKKFSFSKTSTSNKRESDADQSMTSPSTISSLPPATYENSNVVIFEGDWAWLKKLPSGNFGAINPQTSDIFQLMKDLRHENINLFLGFFFDCGVFAIVTEFCSRGSLYDLLRDPDVKLDWMFKSSLLLDLIKGMKYLHHRNVCHGRLKSTNCVVDGRFVLKVTDHGVNEVLEAQKYPCEESKAEDLLWTAPEILRGPWPGRGGYREGDVYSLSIIMQEVVLRKPPFSMLNLTAEEIIQRVKKPPPLCRPIVTPDHAPIECIQLIKQCWNEQPDKRPAFDEIFDQFKSINKGRRTNIIDSMLRMLEQYSSNLEELIRERTEELEIEKQKTEKLLTQMLPPSVAEALKIGGTVEPEYFDIASLYFSDIVGFTTISANSEPIEVVDLLNDLYTLFDAIIGNHDVYKVETIGDAYMVASGVPVTNGNRHAAEIANMALDILSAVGTFKMRHMPEVPVRIRIGLHTGPCVTGVVGLTMPRYCLFGDTVTEASRMESSGMPQRIQMSQRIVNILLELKEGYQIQLRTRTESKAKGAEDTYWLVGRVGFTKPLPIPPEIKSKQMAQKLQMEEIARHKRKKAERQLAEKKN</sequence>
<dbReference type="EC" id="4.6.1.2" evidence="3 14"/>
<dbReference type="GO" id="GO:0004016">
    <property type="term" value="F:adenylate cyclase activity"/>
    <property type="evidence" value="ECO:0007669"/>
    <property type="project" value="TreeGrafter"/>
</dbReference>
<evidence type="ECO:0000256" key="13">
    <source>
        <dbReference type="RuleBase" id="RU000405"/>
    </source>
</evidence>
<dbReference type="GO" id="GO:0005886">
    <property type="term" value="C:plasma membrane"/>
    <property type="evidence" value="ECO:0007669"/>
    <property type="project" value="TreeGrafter"/>
</dbReference>
<dbReference type="Gene3D" id="3.40.50.2300">
    <property type="match status" value="2"/>
</dbReference>
<dbReference type="Pfam" id="PF07714">
    <property type="entry name" value="PK_Tyr_Ser-Thr"/>
    <property type="match status" value="1"/>
</dbReference>
<evidence type="ECO:0000256" key="7">
    <source>
        <dbReference type="ARBA" id="ARBA00022989"/>
    </source>
</evidence>
<dbReference type="GO" id="GO:0007168">
    <property type="term" value="P:receptor guanylyl cyclase signaling pathway"/>
    <property type="evidence" value="ECO:0007669"/>
    <property type="project" value="TreeGrafter"/>
</dbReference>
<feature type="coiled-coil region" evidence="15">
    <location>
        <begin position="828"/>
        <end position="859"/>
    </location>
</feature>
<evidence type="ECO:0000256" key="8">
    <source>
        <dbReference type="ARBA" id="ARBA00023136"/>
    </source>
</evidence>
<dbReference type="InterPro" id="IPR018297">
    <property type="entry name" value="A/G_cyclase_CS"/>
</dbReference>
<protein>
    <recommendedName>
        <fullName evidence="3 14">Guanylate cyclase</fullName>
        <ecNumber evidence="3 14">4.6.1.2</ecNumber>
    </recommendedName>
</protein>
<reference evidence="22" key="1">
    <citation type="submission" date="2025-08" db="UniProtKB">
        <authorList>
            <consortium name="RefSeq"/>
        </authorList>
    </citation>
    <scope>IDENTIFICATION</scope>
</reference>
<evidence type="ECO:0000256" key="16">
    <source>
        <dbReference type="SAM" id="MobiDB-lite"/>
    </source>
</evidence>
<dbReference type="GO" id="GO:0001653">
    <property type="term" value="F:peptide receptor activity"/>
    <property type="evidence" value="ECO:0007669"/>
    <property type="project" value="TreeGrafter"/>
</dbReference>
<keyword evidence="7 17" id="KW-1133">Transmembrane helix</keyword>
<keyword evidence="6" id="KW-0547">Nucleotide-binding</keyword>
<dbReference type="SUPFAM" id="SSF55073">
    <property type="entry name" value="Nucleotide cyclase"/>
    <property type="match status" value="1"/>
</dbReference>
<dbReference type="PROSITE" id="PS00452">
    <property type="entry name" value="GUANYLATE_CYCLASE_1"/>
    <property type="match status" value="1"/>
</dbReference>
<evidence type="ECO:0000256" key="2">
    <source>
        <dbReference type="ARBA" id="ARBA00004451"/>
    </source>
</evidence>
<evidence type="ECO:0000256" key="15">
    <source>
        <dbReference type="SAM" id="Coils"/>
    </source>
</evidence>
<name>A0A6P8FWP4_CLUHA</name>
<feature type="transmembrane region" description="Helical" evidence="17">
    <location>
        <begin position="477"/>
        <end position="500"/>
    </location>
</feature>
<keyword evidence="11" id="KW-0966">Cell projection</keyword>
<dbReference type="InterPro" id="IPR011009">
    <property type="entry name" value="Kinase-like_dom_sf"/>
</dbReference>